<comment type="pathway">
    <text evidence="1 9 11">Cofactor biosynthesis; thiamine diphosphate biosynthesis; thiamine phosphate from 4-amino-2-methyl-5-diphosphomethylpyrimidine and 4-methyl-5-(2-phosphoethyl)-thiazole: step 1/1.</text>
</comment>
<feature type="binding site" evidence="9">
    <location>
        <begin position="34"/>
        <end position="38"/>
    </location>
    <ligand>
        <name>4-amino-2-methyl-5-(diphosphooxymethyl)pyrimidine</name>
        <dbReference type="ChEBI" id="CHEBI:57841"/>
    </ligand>
</feature>
<dbReference type="InterPro" id="IPR036206">
    <property type="entry name" value="ThiamineP_synth_sf"/>
</dbReference>
<dbReference type="Gene3D" id="3.20.20.70">
    <property type="entry name" value="Aldolase class I"/>
    <property type="match status" value="1"/>
</dbReference>
<keyword evidence="3 9" id="KW-0479">Metal-binding</keyword>
<gene>
    <name evidence="13" type="primary">thiE_2</name>
    <name evidence="9" type="synonym">thiE</name>
    <name evidence="13" type="ORF">LMG7974_01385</name>
</gene>
<proteinExistence type="inferred from homology"/>
<feature type="binding site" evidence="9">
    <location>
        <position position="102"/>
    </location>
    <ligand>
        <name>4-amino-2-methyl-5-(diphosphooxymethyl)pyrimidine</name>
        <dbReference type="ChEBI" id="CHEBI:57841"/>
    </ligand>
</feature>
<dbReference type="NCBIfam" id="TIGR00693">
    <property type="entry name" value="thiE"/>
    <property type="match status" value="1"/>
</dbReference>
<comment type="cofactor">
    <cofactor evidence="9">
        <name>Mg(2+)</name>
        <dbReference type="ChEBI" id="CHEBI:18420"/>
    </cofactor>
    <text evidence="9">Binds 1 Mg(2+) ion per subunit.</text>
</comment>
<comment type="similarity">
    <text evidence="9 10">Belongs to the thiamine-phosphate synthase family.</text>
</comment>
<feature type="binding site" evidence="9">
    <location>
        <position position="63"/>
    </location>
    <ligand>
        <name>4-amino-2-methyl-5-(diphosphooxymethyl)pyrimidine</name>
        <dbReference type="ChEBI" id="CHEBI:57841"/>
    </ligand>
</feature>
<protein>
    <recommendedName>
        <fullName evidence="9">Thiamine-phosphate synthase</fullName>
        <shortName evidence="9">TP synthase</shortName>
        <shortName evidence="9">TPS</shortName>
        <ecNumber evidence="9">2.5.1.3</ecNumber>
    </recommendedName>
    <alternativeName>
        <fullName evidence="9">Thiamine-phosphate pyrophosphorylase</fullName>
        <shortName evidence="9">TMP pyrophosphorylase</shortName>
        <shortName evidence="9">TMP-PPase</shortName>
    </alternativeName>
</protein>
<feature type="binding site" evidence="9">
    <location>
        <begin position="129"/>
        <end position="131"/>
    </location>
    <ligand>
        <name>2-[(2R,5Z)-2-carboxy-4-methylthiazol-5(2H)-ylidene]ethyl phosphate</name>
        <dbReference type="ChEBI" id="CHEBI:62899"/>
    </ligand>
</feature>
<comment type="catalytic activity">
    <reaction evidence="7 9 10">
        <text>2-(2-carboxy-4-methylthiazol-5-yl)ethyl phosphate + 4-amino-2-methyl-5-(diphosphooxymethyl)pyrimidine + 2 H(+) = thiamine phosphate + CO2 + diphosphate</text>
        <dbReference type="Rhea" id="RHEA:47848"/>
        <dbReference type="ChEBI" id="CHEBI:15378"/>
        <dbReference type="ChEBI" id="CHEBI:16526"/>
        <dbReference type="ChEBI" id="CHEBI:33019"/>
        <dbReference type="ChEBI" id="CHEBI:37575"/>
        <dbReference type="ChEBI" id="CHEBI:57841"/>
        <dbReference type="ChEBI" id="CHEBI:62890"/>
        <dbReference type="EC" id="2.5.1.3"/>
    </reaction>
</comment>
<feature type="domain" description="Thiamine phosphate synthase/TenI" evidence="12">
    <location>
        <begin position="5"/>
        <end position="182"/>
    </location>
</feature>
<feature type="binding site" evidence="9">
    <location>
        <position position="83"/>
    </location>
    <ligand>
        <name>Mg(2+)</name>
        <dbReference type="ChEBI" id="CHEBI:18420"/>
    </ligand>
</feature>
<keyword evidence="5 9" id="KW-0784">Thiamine biosynthesis</keyword>
<keyword evidence="4 9" id="KW-0460">Magnesium</keyword>
<keyword evidence="2 9" id="KW-0808">Transferase</keyword>
<dbReference type="InterPro" id="IPR034291">
    <property type="entry name" value="TMP_synthase"/>
</dbReference>
<keyword evidence="14" id="KW-1185">Reference proteome</keyword>
<comment type="catalytic activity">
    <reaction evidence="8 9 10">
        <text>2-[(2R,5Z)-2-carboxy-4-methylthiazol-5(2H)-ylidene]ethyl phosphate + 4-amino-2-methyl-5-(diphosphooxymethyl)pyrimidine + 2 H(+) = thiamine phosphate + CO2 + diphosphate</text>
        <dbReference type="Rhea" id="RHEA:47844"/>
        <dbReference type="ChEBI" id="CHEBI:15378"/>
        <dbReference type="ChEBI" id="CHEBI:16526"/>
        <dbReference type="ChEBI" id="CHEBI:33019"/>
        <dbReference type="ChEBI" id="CHEBI:37575"/>
        <dbReference type="ChEBI" id="CHEBI:57841"/>
        <dbReference type="ChEBI" id="CHEBI:62899"/>
        <dbReference type="EC" id="2.5.1.3"/>
    </reaction>
</comment>
<dbReference type="HAMAP" id="MF_00097">
    <property type="entry name" value="TMP_synthase"/>
    <property type="match status" value="1"/>
</dbReference>
<feature type="binding site" evidence="9">
    <location>
        <position position="132"/>
    </location>
    <ligand>
        <name>4-amino-2-methyl-5-(diphosphooxymethyl)pyrimidine</name>
        <dbReference type="ChEBI" id="CHEBI:57841"/>
    </ligand>
</feature>
<comment type="catalytic activity">
    <reaction evidence="6 9 10">
        <text>4-methyl-5-(2-phosphooxyethyl)-thiazole + 4-amino-2-methyl-5-(diphosphooxymethyl)pyrimidine + H(+) = thiamine phosphate + diphosphate</text>
        <dbReference type="Rhea" id="RHEA:22328"/>
        <dbReference type="ChEBI" id="CHEBI:15378"/>
        <dbReference type="ChEBI" id="CHEBI:33019"/>
        <dbReference type="ChEBI" id="CHEBI:37575"/>
        <dbReference type="ChEBI" id="CHEBI:57841"/>
        <dbReference type="ChEBI" id="CHEBI:58296"/>
        <dbReference type="EC" id="2.5.1.3"/>
    </reaction>
</comment>
<evidence type="ECO:0000256" key="10">
    <source>
        <dbReference type="RuleBase" id="RU003826"/>
    </source>
</evidence>
<evidence type="ECO:0000256" key="2">
    <source>
        <dbReference type="ARBA" id="ARBA00022679"/>
    </source>
</evidence>
<dbReference type="PANTHER" id="PTHR20857">
    <property type="entry name" value="THIAMINE-PHOSPHATE PYROPHOSPHORYLASE"/>
    <property type="match status" value="1"/>
</dbReference>
<evidence type="ECO:0000256" key="8">
    <source>
        <dbReference type="ARBA" id="ARBA00047883"/>
    </source>
</evidence>
<accession>A0ABM8Q886</accession>
<dbReference type="InterPro" id="IPR013785">
    <property type="entry name" value="Aldolase_TIM"/>
</dbReference>
<evidence type="ECO:0000256" key="7">
    <source>
        <dbReference type="ARBA" id="ARBA00047851"/>
    </source>
</evidence>
<sequence>MSEIYALSDDVLSPNDLILAHAHEILKNGIKYYQYRCKTEKNEQIAREILKLCNKFNAKFIVNDDIDFALKIGAKCVHIGKDDADLKYARSVLGDNAFIGVSCYDDLDLAIKMQEDTADYVAFGAVYPSKTKPNTTKVSLETIKKAKDVLSVPICVIGGINTENIAEVANLGVDMIAIVNAIYKPESITKNILKLKLAMNKK</sequence>
<evidence type="ECO:0000259" key="12">
    <source>
        <dbReference type="Pfam" id="PF02581"/>
    </source>
</evidence>
<reference evidence="13 14" key="1">
    <citation type="submission" date="2020-11" db="EMBL/GenBank/DDBJ databases">
        <authorList>
            <person name="Peeters C."/>
        </authorList>
    </citation>
    <scope>NUCLEOTIDE SEQUENCE [LARGE SCALE GENOMIC DNA]</scope>
    <source>
        <strain evidence="13 14">LMG 7974</strain>
    </source>
</reference>
<evidence type="ECO:0000256" key="9">
    <source>
        <dbReference type="HAMAP-Rule" id="MF_00097"/>
    </source>
</evidence>
<feature type="binding site" evidence="9">
    <location>
        <position position="159"/>
    </location>
    <ligand>
        <name>2-[(2R,5Z)-2-carboxy-4-methylthiazol-5(2H)-ylidene]ethyl phosphate</name>
        <dbReference type="ChEBI" id="CHEBI:62899"/>
    </ligand>
</feature>
<dbReference type="Pfam" id="PF02581">
    <property type="entry name" value="TMP-TENI"/>
    <property type="match status" value="1"/>
</dbReference>
<evidence type="ECO:0000256" key="4">
    <source>
        <dbReference type="ARBA" id="ARBA00022842"/>
    </source>
</evidence>
<dbReference type="CDD" id="cd00564">
    <property type="entry name" value="TMP_TenI"/>
    <property type="match status" value="1"/>
</dbReference>
<comment type="function">
    <text evidence="9">Condenses 4-methyl-5-(beta-hydroxyethyl)thiazole monophosphate (THZ-P) and 2-methyl-4-amino-5-hydroxymethyl pyrimidine pyrophosphate (HMP-PP) to form thiamine monophosphate (TMP).</text>
</comment>
<dbReference type="RefSeq" id="WP_229933173.1">
    <property type="nucleotide sequence ID" value="NZ_CAJHOF010000013.1"/>
</dbReference>
<evidence type="ECO:0000256" key="11">
    <source>
        <dbReference type="RuleBase" id="RU004253"/>
    </source>
</evidence>
<evidence type="ECO:0000256" key="3">
    <source>
        <dbReference type="ARBA" id="ARBA00022723"/>
    </source>
</evidence>
<evidence type="ECO:0000256" key="5">
    <source>
        <dbReference type="ARBA" id="ARBA00022977"/>
    </source>
</evidence>
<organism evidence="13 14">
    <name type="scientific">Campylobacter majalis</name>
    <dbReference type="NCBI Taxonomy" id="2790656"/>
    <lineage>
        <taxon>Bacteria</taxon>
        <taxon>Pseudomonadati</taxon>
        <taxon>Campylobacterota</taxon>
        <taxon>Epsilonproteobacteria</taxon>
        <taxon>Campylobacterales</taxon>
        <taxon>Campylobacteraceae</taxon>
        <taxon>Campylobacter</taxon>
    </lineage>
</organism>
<evidence type="ECO:0000256" key="1">
    <source>
        <dbReference type="ARBA" id="ARBA00005165"/>
    </source>
</evidence>
<evidence type="ECO:0000313" key="13">
    <source>
        <dbReference type="EMBL" id="CAD7289185.1"/>
    </source>
</evidence>
<dbReference type="GO" id="GO:0004789">
    <property type="term" value="F:thiamine-phosphate diphosphorylase activity"/>
    <property type="evidence" value="ECO:0007669"/>
    <property type="project" value="UniProtKB-EC"/>
</dbReference>
<dbReference type="SUPFAM" id="SSF51391">
    <property type="entry name" value="Thiamin phosphate synthase"/>
    <property type="match status" value="1"/>
</dbReference>
<evidence type="ECO:0000256" key="6">
    <source>
        <dbReference type="ARBA" id="ARBA00047334"/>
    </source>
</evidence>
<dbReference type="EMBL" id="CAJHOF010000013">
    <property type="protein sequence ID" value="CAD7289185.1"/>
    <property type="molecule type" value="Genomic_DNA"/>
</dbReference>
<dbReference type="Proteomes" id="UP000789803">
    <property type="component" value="Unassembled WGS sequence"/>
</dbReference>
<dbReference type="InterPro" id="IPR022998">
    <property type="entry name" value="ThiamineP_synth_TenI"/>
</dbReference>
<dbReference type="EC" id="2.5.1.3" evidence="9"/>
<feature type="binding site" evidence="9">
    <location>
        <position position="64"/>
    </location>
    <ligand>
        <name>Mg(2+)</name>
        <dbReference type="ChEBI" id="CHEBI:18420"/>
    </ligand>
</feature>
<dbReference type="PANTHER" id="PTHR20857:SF15">
    <property type="entry name" value="THIAMINE-PHOSPHATE SYNTHASE"/>
    <property type="match status" value="1"/>
</dbReference>
<evidence type="ECO:0000313" key="14">
    <source>
        <dbReference type="Proteomes" id="UP000789803"/>
    </source>
</evidence>
<comment type="caution">
    <text evidence="13">The sequence shown here is derived from an EMBL/GenBank/DDBJ whole genome shotgun (WGS) entry which is preliminary data.</text>
</comment>
<name>A0ABM8Q886_9BACT</name>
<comment type="caution">
    <text evidence="9">Lacks conserved residue(s) required for the propagation of feature annotation.</text>
</comment>